<feature type="compositionally biased region" description="Basic and acidic residues" evidence="1">
    <location>
        <begin position="290"/>
        <end position="309"/>
    </location>
</feature>
<comment type="caution">
    <text evidence="3">The sequence shown here is derived from an EMBL/GenBank/DDBJ whole genome shotgun (WGS) entry which is preliminary data.</text>
</comment>
<feature type="compositionally biased region" description="Basic and acidic residues" evidence="1">
    <location>
        <begin position="239"/>
        <end position="248"/>
    </location>
</feature>
<gene>
    <name evidence="3" type="ORF">GCM10009019_23180</name>
</gene>
<feature type="compositionally biased region" description="Basic and acidic residues" evidence="1">
    <location>
        <begin position="403"/>
        <end position="431"/>
    </location>
</feature>
<proteinExistence type="predicted"/>
<accession>A0AAV3T4H1</accession>
<dbReference type="Pfam" id="PF24371">
    <property type="entry name" value="DUF7527"/>
    <property type="match status" value="1"/>
</dbReference>
<feature type="compositionally biased region" description="Acidic residues" evidence="1">
    <location>
        <begin position="324"/>
        <end position="336"/>
    </location>
</feature>
<feature type="compositionally biased region" description="Acidic residues" evidence="1">
    <location>
        <begin position="176"/>
        <end position="190"/>
    </location>
</feature>
<feature type="compositionally biased region" description="Acidic residues" evidence="1">
    <location>
        <begin position="215"/>
        <end position="234"/>
    </location>
</feature>
<feature type="compositionally biased region" description="Low complexity" evidence="1">
    <location>
        <begin position="353"/>
        <end position="366"/>
    </location>
</feature>
<keyword evidence="3" id="KW-0132">Cell division</keyword>
<dbReference type="Gene3D" id="1.20.5.340">
    <property type="match status" value="1"/>
</dbReference>
<dbReference type="EMBL" id="BAAADU010000002">
    <property type="protein sequence ID" value="GAA0658220.1"/>
    <property type="molecule type" value="Genomic_DNA"/>
</dbReference>
<feature type="compositionally biased region" description="Low complexity" evidence="1">
    <location>
        <begin position="379"/>
        <end position="395"/>
    </location>
</feature>
<feature type="compositionally biased region" description="Low complexity" evidence="1">
    <location>
        <begin position="262"/>
        <end position="288"/>
    </location>
</feature>
<dbReference type="InterPro" id="IPR055949">
    <property type="entry name" value="DUF7527"/>
</dbReference>
<feature type="compositionally biased region" description="Low complexity" evidence="1">
    <location>
        <begin position="191"/>
        <end position="214"/>
    </location>
</feature>
<evidence type="ECO:0000313" key="3">
    <source>
        <dbReference type="EMBL" id="GAA0658220.1"/>
    </source>
</evidence>
<protein>
    <submittedName>
        <fullName evidence="3">Cell division protein ZapB</fullName>
    </submittedName>
</protein>
<dbReference type="GO" id="GO:0051301">
    <property type="term" value="P:cell division"/>
    <property type="evidence" value="ECO:0007669"/>
    <property type="project" value="UniProtKB-KW"/>
</dbReference>
<feature type="region of interest" description="Disordered" evidence="1">
    <location>
        <begin position="176"/>
        <end position="431"/>
    </location>
</feature>
<sequence length="712" mass="76280">MDSRTVERVRSWESVSVTDGYRGLHGLADREFSGAVVADDTWLFMLNGRVVGVFEGSIEDVEDASLDVYEAPHLSLPLLFAMQERGGETQATYYTNDTPLSETDATLADAGFTGYVELSENVLSGDYYTAYYGGRSLSAAFVGSSEELVTGDEAFERADDEVGLYEVVKVDIDVTDVPEPAEPEPEDESDVAVAGGAADETETAEPTPDAAADVDAADEPENPVQDADTDDAAVEPDASAERAVKTPEEPTADATADEPTADEPAISEAEADASAEASADADAASEPEQTADRERDPPAERPSPERPESEGVAESPSARAVDDTAAEDGVFSEEAEWRETTTVPSLDPEKAASRPSSGASSGATASQRTERKAAQQTVARRSQSNRQSASASSEQVATLKEAVAAREERIEELESRAADAESEAEELRTEVAELRDERDALRNEIEELRADLETARERAETANASATEDAAPSDRTPAEALAGTNLFVRYGSKADPTLDAVANGDASAEAVNANLRLEHHTQFDASETTVNGDPFDDFLEGTAAYRFVSWVVRDLPYELLDTGRTNGLADVFDALPDIDRAELDGTISVRDEEGEELRSTFDVVLRDRMGNPLLVAELNPERDPVTGDEMTGLVENAEVVADAQDTLGGAFYVTASFFEPDALEAAKDATDGGGFLSRSDKESYVKVARKSGFHLCLVEDRNETFHVTVPEL</sequence>
<name>A0AAV3T4H1_9EURY</name>
<evidence type="ECO:0000256" key="1">
    <source>
        <dbReference type="SAM" id="MobiDB-lite"/>
    </source>
</evidence>
<dbReference type="RefSeq" id="WP_227259595.1">
    <property type="nucleotide sequence ID" value="NZ_BAAADU010000002.1"/>
</dbReference>
<evidence type="ECO:0000313" key="4">
    <source>
        <dbReference type="Proteomes" id="UP001500194"/>
    </source>
</evidence>
<organism evidence="3 4">
    <name type="scientific">Salarchaeum japonicum</name>
    <dbReference type="NCBI Taxonomy" id="555573"/>
    <lineage>
        <taxon>Archaea</taxon>
        <taxon>Methanobacteriati</taxon>
        <taxon>Methanobacteriota</taxon>
        <taxon>Stenosarchaea group</taxon>
        <taxon>Halobacteria</taxon>
        <taxon>Halobacteriales</taxon>
        <taxon>Halobacteriaceae</taxon>
    </lineage>
</organism>
<evidence type="ECO:0000259" key="2">
    <source>
        <dbReference type="Pfam" id="PF24371"/>
    </source>
</evidence>
<dbReference type="Proteomes" id="UP001500194">
    <property type="component" value="Unassembled WGS sequence"/>
</dbReference>
<dbReference type="AlphaFoldDB" id="A0AAV3T4H1"/>
<dbReference type="GeneID" id="68573000"/>
<feature type="domain" description="DUF7527" evidence="2">
    <location>
        <begin position="477"/>
        <end position="712"/>
    </location>
</feature>
<keyword evidence="4" id="KW-1185">Reference proteome</keyword>
<keyword evidence="3" id="KW-0131">Cell cycle</keyword>
<reference evidence="3 4" key="1">
    <citation type="journal article" date="2019" name="Int. J. Syst. Evol. Microbiol.">
        <title>The Global Catalogue of Microorganisms (GCM) 10K type strain sequencing project: providing services to taxonomists for standard genome sequencing and annotation.</title>
        <authorList>
            <consortium name="The Broad Institute Genomics Platform"/>
            <consortium name="The Broad Institute Genome Sequencing Center for Infectious Disease"/>
            <person name="Wu L."/>
            <person name="Ma J."/>
        </authorList>
    </citation>
    <scope>NUCLEOTIDE SEQUENCE [LARGE SCALE GENOMIC DNA]</scope>
    <source>
        <strain evidence="3 4">JCM 16327</strain>
    </source>
</reference>
<feature type="region of interest" description="Disordered" evidence="1">
    <location>
        <begin position="455"/>
        <end position="476"/>
    </location>
</feature>